<keyword evidence="6" id="KW-0464">Manganese</keyword>
<dbReference type="Gene3D" id="3.40.50.20">
    <property type="match status" value="1"/>
</dbReference>
<dbReference type="NCBIfam" id="NF002378">
    <property type="entry name" value="PRK01372.1"/>
    <property type="match status" value="1"/>
</dbReference>
<dbReference type="UniPathway" id="UPA00219"/>
<dbReference type="EC" id="6.3.2.4" evidence="4"/>
<evidence type="ECO:0000313" key="9">
    <source>
        <dbReference type="EMBL" id="SHE26616.1"/>
    </source>
</evidence>
<organism evidence="9 10">
    <name type="scientific">Actinomyces glycerinitolerans</name>
    <dbReference type="NCBI Taxonomy" id="1892869"/>
    <lineage>
        <taxon>Bacteria</taxon>
        <taxon>Bacillati</taxon>
        <taxon>Actinomycetota</taxon>
        <taxon>Actinomycetes</taxon>
        <taxon>Actinomycetales</taxon>
        <taxon>Actinomycetaceae</taxon>
        <taxon>Actinomyces</taxon>
    </lineage>
</organism>
<keyword evidence="2 4" id="KW-0436">Ligase</keyword>
<dbReference type="InterPro" id="IPR005905">
    <property type="entry name" value="D_ala_D_ala"/>
</dbReference>
<dbReference type="RefSeq" id="WP_073333423.1">
    <property type="nucleotide sequence ID" value="NZ_FQTT01000015.1"/>
</dbReference>
<keyword evidence="4" id="KW-0963">Cytoplasm</keyword>
<dbReference type="EMBL" id="FQTT01000015">
    <property type="protein sequence ID" value="SHE26616.1"/>
    <property type="molecule type" value="Genomic_DNA"/>
</dbReference>
<comment type="catalytic activity">
    <reaction evidence="4">
        <text>2 D-alanine + ATP = D-alanyl-D-alanine + ADP + phosphate + H(+)</text>
        <dbReference type="Rhea" id="RHEA:11224"/>
        <dbReference type="ChEBI" id="CHEBI:15378"/>
        <dbReference type="ChEBI" id="CHEBI:30616"/>
        <dbReference type="ChEBI" id="CHEBI:43474"/>
        <dbReference type="ChEBI" id="CHEBI:57416"/>
        <dbReference type="ChEBI" id="CHEBI:57822"/>
        <dbReference type="ChEBI" id="CHEBI:456216"/>
        <dbReference type="EC" id="6.3.2.4"/>
    </reaction>
</comment>
<keyword evidence="10" id="KW-1185">Reference proteome</keyword>
<keyword evidence="3 4" id="KW-0961">Cell wall biogenesis/degradation</keyword>
<evidence type="ECO:0000259" key="8">
    <source>
        <dbReference type="PROSITE" id="PS50975"/>
    </source>
</evidence>
<comment type="function">
    <text evidence="4">Cell wall formation.</text>
</comment>
<dbReference type="GO" id="GO:0008360">
    <property type="term" value="P:regulation of cell shape"/>
    <property type="evidence" value="ECO:0007669"/>
    <property type="project" value="UniProtKB-KW"/>
</dbReference>
<feature type="binding site" evidence="6">
    <location>
        <position position="271"/>
    </location>
    <ligand>
        <name>Mg(2+)</name>
        <dbReference type="ChEBI" id="CHEBI:18420"/>
        <label>1</label>
    </ligand>
</feature>
<dbReference type="GO" id="GO:0009252">
    <property type="term" value="P:peptidoglycan biosynthetic process"/>
    <property type="evidence" value="ECO:0007669"/>
    <property type="project" value="UniProtKB-UniRule"/>
</dbReference>
<evidence type="ECO:0000313" key="10">
    <source>
        <dbReference type="Proteomes" id="UP000184291"/>
    </source>
</evidence>
<reference evidence="10" key="1">
    <citation type="submission" date="2016-09" db="EMBL/GenBank/DDBJ databases">
        <authorList>
            <person name="Strepis N."/>
        </authorList>
    </citation>
    <scope>NUCLEOTIDE SEQUENCE [LARGE SCALE GENOMIC DNA]</scope>
</reference>
<dbReference type="Proteomes" id="UP000184291">
    <property type="component" value="Unassembled WGS sequence"/>
</dbReference>
<evidence type="ECO:0000256" key="1">
    <source>
        <dbReference type="ARBA" id="ARBA00010871"/>
    </source>
</evidence>
<evidence type="ECO:0000256" key="6">
    <source>
        <dbReference type="PIRSR" id="PIRSR039102-3"/>
    </source>
</evidence>
<keyword evidence="4" id="KW-0573">Peptidoglycan synthesis</keyword>
<keyword evidence="7" id="KW-0067">ATP-binding</keyword>
<feature type="active site" evidence="5">
    <location>
        <position position="161"/>
    </location>
</feature>
<accession>A0A1M4S312</accession>
<dbReference type="InterPro" id="IPR013815">
    <property type="entry name" value="ATP_grasp_subdomain_1"/>
</dbReference>
<dbReference type="InterPro" id="IPR016185">
    <property type="entry name" value="PreATP-grasp_dom_sf"/>
</dbReference>
<dbReference type="PANTHER" id="PTHR23132">
    <property type="entry name" value="D-ALANINE--D-ALANINE LIGASE"/>
    <property type="match status" value="1"/>
</dbReference>
<feature type="binding site" evidence="6">
    <location>
        <position position="286"/>
    </location>
    <ligand>
        <name>Mg(2+)</name>
        <dbReference type="ChEBI" id="CHEBI:18420"/>
        <label>2</label>
    </ligand>
</feature>
<dbReference type="GO" id="GO:0046872">
    <property type="term" value="F:metal ion binding"/>
    <property type="evidence" value="ECO:0007669"/>
    <property type="project" value="UniProtKB-KW"/>
</dbReference>
<feature type="active site" evidence="5">
    <location>
        <position position="25"/>
    </location>
</feature>
<dbReference type="Gene3D" id="3.30.470.20">
    <property type="entry name" value="ATP-grasp fold, B domain"/>
    <property type="match status" value="1"/>
</dbReference>
<protein>
    <recommendedName>
        <fullName evidence="4">D-alanine--D-alanine ligase</fullName>
        <ecNumber evidence="4">6.3.2.4</ecNumber>
    </recommendedName>
    <alternativeName>
        <fullName evidence="4">D-Ala-D-Ala ligase</fullName>
    </alternativeName>
    <alternativeName>
        <fullName evidence="4">D-alanylalanine synthetase</fullName>
    </alternativeName>
</protein>
<evidence type="ECO:0000256" key="7">
    <source>
        <dbReference type="PROSITE-ProRule" id="PRU00409"/>
    </source>
</evidence>
<comment type="cofactor">
    <cofactor evidence="6">
        <name>Mg(2+)</name>
        <dbReference type="ChEBI" id="CHEBI:18420"/>
    </cofactor>
    <cofactor evidence="6">
        <name>Mn(2+)</name>
        <dbReference type="ChEBI" id="CHEBI:29035"/>
    </cofactor>
    <text evidence="6">Binds 2 magnesium or manganese ions per subunit.</text>
</comment>
<evidence type="ECO:0000256" key="5">
    <source>
        <dbReference type="PIRSR" id="PIRSR039102-1"/>
    </source>
</evidence>
<dbReference type="OrthoDB" id="9813261at2"/>
<comment type="pathway">
    <text evidence="4">Cell wall biogenesis; peptidoglycan biosynthesis.</text>
</comment>
<comment type="subcellular location">
    <subcellularLocation>
        <location evidence="4">Cytoplasm</location>
    </subcellularLocation>
</comment>
<comment type="similarity">
    <text evidence="1 4">Belongs to the D-alanine--D-alanine ligase family.</text>
</comment>
<keyword evidence="4" id="KW-0133">Cell shape</keyword>
<dbReference type="SUPFAM" id="SSF56059">
    <property type="entry name" value="Glutathione synthetase ATP-binding domain-like"/>
    <property type="match status" value="1"/>
</dbReference>
<gene>
    <name evidence="4" type="primary">ddl</name>
    <name evidence="9" type="ORF">ACGLYG10_2867</name>
</gene>
<sequence length="322" mass="34048">MSDTAESNPDAPLRIAVLAGGLSHERDVSLRSGHRVASVLKHLGHNVLVMDVDARTIASLKAFSPDVVWPLVHGGHGEDGGLQNVLIALDLPYVGTHSDGCQRASFKPTAKASVRAAGVLTPDSVTLPKAYFSQLGAQEVLGVVAGHLGLPVVVKPNQGGSGLGVSYAENADELRTAMVSCFAYDERALIERYVEGTELAVSVVDTGDGPHALPAVEVVSQGRYDFDARYNPGRSEYFVPARVDDSVQARAQEMAVTVHRALGLGNLSRTDLIVDAEGQPWFIDANVIPGMTEVSLFPMAAQAAGGLPKLYDDIVRHPAVCP</sequence>
<dbReference type="STRING" id="1892869.ACGLYG10_2867"/>
<dbReference type="Gene3D" id="3.30.1490.20">
    <property type="entry name" value="ATP-grasp fold, A domain"/>
    <property type="match status" value="1"/>
</dbReference>
<proteinExistence type="inferred from homology"/>
<evidence type="ECO:0000256" key="2">
    <source>
        <dbReference type="ARBA" id="ARBA00022598"/>
    </source>
</evidence>
<dbReference type="PIRSF" id="PIRSF039102">
    <property type="entry name" value="Ddl/VanB"/>
    <property type="match status" value="1"/>
</dbReference>
<keyword evidence="7" id="KW-0547">Nucleotide-binding</keyword>
<dbReference type="Pfam" id="PF07478">
    <property type="entry name" value="Dala_Dala_lig_C"/>
    <property type="match status" value="1"/>
</dbReference>
<dbReference type="GO" id="GO:0005524">
    <property type="term" value="F:ATP binding"/>
    <property type="evidence" value="ECO:0007669"/>
    <property type="project" value="UniProtKB-UniRule"/>
</dbReference>
<feature type="domain" description="ATP-grasp" evidence="8">
    <location>
        <begin position="111"/>
        <end position="316"/>
    </location>
</feature>
<dbReference type="GO" id="GO:0071555">
    <property type="term" value="P:cell wall organization"/>
    <property type="evidence" value="ECO:0007669"/>
    <property type="project" value="UniProtKB-KW"/>
</dbReference>
<dbReference type="SUPFAM" id="SSF52440">
    <property type="entry name" value="PreATP-grasp domain"/>
    <property type="match status" value="1"/>
</dbReference>
<keyword evidence="6" id="KW-0479">Metal-binding</keyword>
<feature type="active site" evidence="5">
    <location>
        <position position="295"/>
    </location>
</feature>
<dbReference type="PANTHER" id="PTHR23132:SF23">
    <property type="entry name" value="D-ALANINE--D-ALANINE LIGASE B"/>
    <property type="match status" value="1"/>
</dbReference>
<name>A0A1M4S312_9ACTO</name>
<dbReference type="HAMAP" id="MF_00047">
    <property type="entry name" value="Dala_Dala_lig"/>
    <property type="match status" value="1"/>
</dbReference>
<dbReference type="InterPro" id="IPR011761">
    <property type="entry name" value="ATP-grasp"/>
</dbReference>
<evidence type="ECO:0000256" key="4">
    <source>
        <dbReference type="HAMAP-Rule" id="MF_00047"/>
    </source>
</evidence>
<evidence type="ECO:0000256" key="3">
    <source>
        <dbReference type="ARBA" id="ARBA00023316"/>
    </source>
</evidence>
<dbReference type="PROSITE" id="PS50975">
    <property type="entry name" value="ATP_GRASP"/>
    <property type="match status" value="1"/>
</dbReference>
<dbReference type="GO" id="GO:0008716">
    <property type="term" value="F:D-alanine-D-alanine ligase activity"/>
    <property type="evidence" value="ECO:0007669"/>
    <property type="project" value="UniProtKB-UniRule"/>
</dbReference>
<dbReference type="InterPro" id="IPR011095">
    <property type="entry name" value="Dala_Dala_lig_C"/>
</dbReference>
<keyword evidence="6" id="KW-0460">Magnesium</keyword>
<dbReference type="GO" id="GO:0005737">
    <property type="term" value="C:cytoplasm"/>
    <property type="evidence" value="ECO:0007669"/>
    <property type="project" value="UniProtKB-SubCell"/>
</dbReference>
<dbReference type="AlphaFoldDB" id="A0A1M4S312"/>